<dbReference type="RefSeq" id="WP_275230030.1">
    <property type="nucleotide sequence ID" value="NZ_JARESE010000069.1"/>
</dbReference>
<evidence type="ECO:0000313" key="2">
    <source>
        <dbReference type="Proteomes" id="UP001216253"/>
    </source>
</evidence>
<dbReference type="PANTHER" id="PTHR34846:SF5">
    <property type="entry name" value="CARBOXYMUCONOLACTONE DECARBOXYLASE-LIKE DOMAIN-CONTAINING PROTEIN"/>
    <property type="match status" value="1"/>
</dbReference>
<dbReference type="Gene3D" id="1.20.1290.10">
    <property type="entry name" value="AhpD-like"/>
    <property type="match status" value="1"/>
</dbReference>
<evidence type="ECO:0008006" key="3">
    <source>
        <dbReference type="Google" id="ProtNLM"/>
    </source>
</evidence>
<dbReference type="SUPFAM" id="SSF69118">
    <property type="entry name" value="AhpD-like"/>
    <property type="match status" value="1"/>
</dbReference>
<protein>
    <recommendedName>
        <fullName evidence="3">Carboxymuconolactone decarboxylase family protein</fullName>
    </recommendedName>
</protein>
<accession>A0ABT5WVN5</accession>
<dbReference type="EMBL" id="JARESE010000069">
    <property type="protein sequence ID" value="MDE8653909.1"/>
    <property type="molecule type" value="Genomic_DNA"/>
</dbReference>
<name>A0ABT5WVN5_9SPHN</name>
<organism evidence="1 2">
    <name type="scientific">Novosphingobium album</name>
    <name type="common">ex Liu et al. 2023</name>
    <dbReference type="NCBI Taxonomy" id="3031130"/>
    <lineage>
        <taxon>Bacteria</taxon>
        <taxon>Pseudomonadati</taxon>
        <taxon>Pseudomonadota</taxon>
        <taxon>Alphaproteobacteria</taxon>
        <taxon>Sphingomonadales</taxon>
        <taxon>Sphingomonadaceae</taxon>
        <taxon>Novosphingobium</taxon>
    </lineage>
</organism>
<dbReference type="InterPro" id="IPR029032">
    <property type="entry name" value="AhpD-like"/>
</dbReference>
<dbReference type="PANTHER" id="PTHR34846">
    <property type="entry name" value="4-CARBOXYMUCONOLACTONE DECARBOXYLASE FAMILY PROTEIN (AFU_ORTHOLOGUE AFUA_6G11590)"/>
    <property type="match status" value="1"/>
</dbReference>
<sequence length="200" mass="22389">MSRAKLVYRPDEFPGPVGNEKREQIDALFEHMKGFAGKPEIPGTAGAFAIVARDPKLALLLLQVSDYMTRECPWTTDRKDLRQLMIQTLNWHFKCDFNFQSHLSSAERDGISAELQAAIPYWEVTTIFNEEQLLVIEYTLAACKGEVTDELFARVSKRFGEGGALEITNGVAWWAFWAIVAGAVRPAHDFGYSTPSKSAA</sequence>
<gene>
    <name evidence="1" type="ORF">PYV00_19645</name>
</gene>
<keyword evidence="2" id="KW-1185">Reference proteome</keyword>
<dbReference type="Proteomes" id="UP001216253">
    <property type="component" value="Unassembled WGS sequence"/>
</dbReference>
<evidence type="ECO:0000313" key="1">
    <source>
        <dbReference type="EMBL" id="MDE8653909.1"/>
    </source>
</evidence>
<proteinExistence type="predicted"/>
<comment type="caution">
    <text evidence="1">The sequence shown here is derived from an EMBL/GenBank/DDBJ whole genome shotgun (WGS) entry which is preliminary data.</text>
</comment>
<reference evidence="1 2" key="1">
    <citation type="submission" date="2023-03" db="EMBL/GenBank/DDBJ databases">
        <title>NovoSphingobium album sp. nov. isolated from polycyclic aromatic hydrocarbons- and heavy-metal polluted soil.</title>
        <authorList>
            <person name="Liu Z."/>
            <person name="Wang K."/>
        </authorList>
    </citation>
    <scope>NUCLEOTIDE SEQUENCE [LARGE SCALE GENOMIC DNA]</scope>
    <source>
        <strain evidence="1 2">H3SJ31-1</strain>
    </source>
</reference>